<dbReference type="CDD" id="cd01392">
    <property type="entry name" value="HTH_LacI"/>
    <property type="match status" value="1"/>
</dbReference>
<dbReference type="InterPro" id="IPR001761">
    <property type="entry name" value="Peripla_BP/Lac1_sug-bd_dom"/>
</dbReference>
<name>A0A923E1Q9_9ACTO</name>
<evidence type="ECO:0000313" key="6">
    <source>
        <dbReference type="EMBL" id="MBB6334346.1"/>
    </source>
</evidence>
<dbReference type="EMBL" id="JACHMK010000001">
    <property type="protein sequence ID" value="MBB6334346.1"/>
    <property type="molecule type" value="Genomic_DNA"/>
</dbReference>
<evidence type="ECO:0000256" key="2">
    <source>
        <dbReference type="ARBA" id="ARBA00023015"/>
    </source>
</evidence>
<dbReference type="GO" id="GO:0000976">
    <property type="term" value="F:transcription cis-regulatory region binding"/>
    <property type="evidence" value="ECO:0007669"/>
    <property type="project" value="TreeGrafter"/>
</dbReference>
<keyword evidence="7" id="KW-1185">Reference proteome</keyword>
<gene>
    <name evidence="6" type="ORF">HD592_000911</name>
</gene>
<dbReference type="InterPro" id="IPR010982">
    <property type="entry name" value="Lambda_DNA-bd_dom_sf"/>
</dbReference>
<dbReference type="SMART" id="SM00354">
    <property type="entry name" value="HTH_LACI"/>
    <property type="match status" value="1"/>
</dbReference>
<dbReference type="PANTHER" id="PTHR30146">
    <property type="entry name" value="LACI-RELATED TRANSCRIPTIONAL REPRESSOR"/>
    <property type="match status" value="1"/>
</dbReference>
<dbReference type="PANTHER" id="PTHR30146:SF148">
    <property type="entry name" value="HTH-TYPE TRANSCRIPTIONAL REPRESSOR PURR-RELATED"/>
    <property type="match status" value="1"/>
</dbReference>
<protein>
    <submittedName>
        <fullName evidence="6">LacI family transcriptional regulator</fullName>
    </submittedName>
</protein>
<dbReference type="InterPro" id="IPR028082">
    <property type="entry name" value="Peripla_BP_I"/>
</dbReference>
<dbReference type="SUPFAM" id="SSF53822">
    <property type="entry name" value="Periplasmic binding protein-like I"/>
    <property type="match status" value="1"/>
</dbReference>
<proteinExistence type="predicted"/>
<dbReference type="GO" id="GO:0003700">
    <property type="term" value="F:DNA-binding transcription factor activity"/>
    <property type="evidence" value="ECO:0007669"/>
    <property type="project" value="TreeGrafter"/>
</dbReference>
<keyword evidence="2" id="KW-0805">Transcription regulation</keyword>
<dbReference type="Pfam" id="PF00356">
    <property type="entry name" value="LacI"/>
    <property type="match status" value="1"/>
</dbReference>
<dbReference type="Proteomes" id="UP000617426">
    <property type="component" value="Unassembled WGS sequence"/>
</dbReference>
<organism evidence="6 7">
    <name type="scientific">Schaalia hyovaginalis</name>
    <dbReference type="NCBI Taxonomy" id="29316"/>
    <lineage>
        <taxon>Bacteria</taxon>
        <taxon>Bacillati</taxon>
        <taxon>Actinomycetota</taxon>
        <taxon>Actinomycetes</taxon>
        <taxon>Actinomycetales</taxon>
        <taxon>Actinomycetaceae</taxon>
        <taxon>Schaalia</taxon>
    </lineage>
</organism>
<keyword evidence="1" id="KW-0678">Repressor</keyword>
<dbReference type="CDD" id="cd06267">
    <property type="entry name" value="PBP1_LacI_sugar_binding-like"/>
    <property type="match status" value="1"/>
</dbReference>
<feature type="domain" description="HTH lacI-type" evidence="5">
    <location>
        <begin position="5"/>
        <end position="59"/>
    </location>
</feature>
<dbReference type="RefSeq" id="WP_184452260.1">
    <property type="nucleotide sequence ID" value="NZ_JACHMK010000001.1"/>
</dbReference>
<evidence type="ECO:0000313" key="7">
    <source>
        <dbReference type="Proteomes" id="UP000617426"/>
    </source>
</evidence>
<sequence>MAKKPTLNDVAAKSGLSIFTVSRALNGAEGVSDESRRRVLEAARSIGYVPNTAARALRTQMPGPVMVMTASTSNSYYIDMIDGIQSGLREANTAMRFTDVAPSGRFDRDLEDAAIQEAMQSRAKGVISTLTLSPDNYEKLTEWGIPAVFVDSQAPDSHFGAASVTTDNADASAQIGRHLAFHGLDEWVLMIYPRLWSSRAAREGGFRAAAHEHGARLTVLECDNDARSAREVLDAHLAQRGTGGRFALVAGNNPLLQGALTALRERELRIPDEVAVIGFDEFAWAPLLDPPMTVIDEDSRSIGELAARKLLAIIARTSSDKEAASVVPSYTAEDREEVTATLLVRHSCGC</sequence>
<evidence type="ECO:0000256" key="4">
    <source>
        <dbReference type="ARBA" id="ARBA00023163"/>
    </source>
</evidence>
<reference evidence="6" key="1">
    <citation type="submission" date="2020-08" db="EMBL/GenBank/DDBJ databases">
        <title>Sequencing the genomes of 1000 actinobacteria strains.</title>
        <authorList>
            <person name="Klenk H.-P."/>
        </authorList>
    </citation>
    <scope>NUCLEOTIDE SEQUENCE</scope>
    <source>
        <strain evidence="6">DSM 10695</strain>
    </source>
</reference>
<dbReference type="Pfam" id="PF00532">
    <property type="entry name" value="Peripla_BP_1"/>
    <property type="match status" value="1"/>
</dbReference>
<dbReference type="InterPro" id="IPR000843">
    <property type="entry name" value="HTH_LacI"/>
</dbReference>
<accession>A0A923E1Q9</accession>
<keyword evidence="3" id="KW-0238">DNA-binding</keyword>
<dbReference type="AlphaFoldDB" id="A0A923E1Q9"/>
<dbReference type="Gene3D" id="1.10.260.40">
    <property type="entry name" value="lambda repressor-like DNA-binding domains"/>
    <property type="match status" value="1"/>
</dbReference>
<dbReference type="PROSITE" id="PS50932">
    <property type="entry name" value="HTH_LACI_2"/>
    <property type="match status" value="1"/>
</dbReference>
<keyword evidence="4" id="KW-0804">Transcription</keyword>
<dbReference type="Gene3D" id="3.40.50.2300">
    <property type="match status" value="2"/>
</dbReference>
<dbReference type="SUPFAM" id="SSF47413">
    <property type="entry name" value="lambda repressor-like DNA-binding domains"/>
    <property type="match status" value="1"/>
</dbReference>
<comment type="caution">
    <text evidence="6">The sequence shown here is derived from an EMBL/GenBank/DDBJ whole genome shotgun (WGS) entry which is preliminary data.</text>
</comment>
<evidence type="ECO:0000256" key="3">
    <source>
        <dbReference type="ARBA" id="ARBA00023125"/>
    </source>
</evidence>
<evidence type="ECO:0000259" key="5">
    <source>
        <dbReference type="PROSITE" id="PS50932"/>
    </source>
</evidence>
<evidence type="ECO:0000256" key="1">
    <source>
        <dbReference type="ARBA" id="ARBA00022491"/>
    </source>
</evidence>